<evidence type="ECO:0000313" key="1">
    <source>
        <dbReference type="EMBL" id="KAK3265185.1"/>
    </source>
</evidence>
<gene>
    <name evidence="1" type="ORF">CYMTET_26116</name>
</gene>
<dbReference type="Proteomes" id="UP001190700">
    <property type="component" value="Unassembled WGS sequence"/>
</dbReference>
<protein>
    <submittedName>
        <fullName evidence="1">Uncharacterized protein</fullName>
    </submittedName>
</protein>
<sequence>MIIWYSIGIKYKAKAPVNRDPTGNLRVSATADKRGAFATWETCLFITTSPSVVRRLENTQNGKGRRIGTRISGRLDMYGQYSCIAFPALLNSARLPAFSNHRGQRVATTNCRAP</sequence>
<dbReference type="AlphaFoldDB" id="A0AAE0FT63"/>
<name>A0AAE0FT63_9CHLO</name>
<accession>A0AAE0FT63</accession>
<reference evidence="1 2" key="1">
    <citation type="journal article" date="2015" name="Genome Biol. Evol.">
        <title>Comparative Genomics of a Bacterivorous Green Alga Reveals Evolutionary Causalities and Consequences of Phago-Mixotrophic Mode of Nutrition.</title>
        <authorList>
            <person name="Burns J.A."/>
            <person name="Paasch A."/>
            <person name="Narechania A."/>
            <person name="Kim E."/>
        </authorList>
    </citation>
    <scope>NUCLEOTIDE SEQUENCE [LARGE SCALE GENOMIC DNA]</scope>
    <source>
        <strain evidence="1 2">PLY_AMNH</strain>
    </source>
</reference>
<comment type="caution">
    <text evidence="1">The sequence shown here is derived from an EMBL/GenBank/DDBJ whole genome shotgun (WGS) entry which is preliminary data.</text>
</comment>
<keyword evidence="2" id="KW-1185">Reference proteome</keyword>
<evidence type="ECO:0000313" key="2">
    <source>
        <dbReference type="Proteomes" id="UP001190700"/>
    </source>
</evidence>
<proteinExistence type="predicted"/>
<dbReference type="EMBL" id="LGRX02014081">
    <property type="protein sequence ID" value="KAK3265185.1"/>
    <property type="molecule type" value="Genomic_DNA"/>
</dbReference>
<organism evidence="1 2">
    <name type="scientific">Cymbomonas tetramitiformis</name>
    <dbReference type="NCBI Taxonomy" id="36881"/>
    <lineage>
        <taxon>Eukaryota</taxon>
        <taxon>Viridiplantae</taxon>
        <taxon>Chlorophyta</taxon>
        <taxon>Pyramimonadophyceae</taxon>
        <taxon>Pyramimonadales</taxon>
        <taxon>Pyramimonadaceae</taxon>
        <taxon>Cymbomonas</taxon>
    </lineage>
</organism>